<name>W0DMM1_9GAMM</name>
<sequence>MVQPTQYEEHPFAQYVRILGKGKNGTRPFTEQEAFDSMSMILAGQVEPVQLGAYMMLMRVKEETREELVGFVRAVRNAIRIPADAPKVDLDWSSYAGKRRVLPWYLLSTLLLAQNGITTFMHGASGHTNGRIYTRDVLGALGIAPSRSIEEACDRMARDHFAYLDIEFLCPRLHEIIELRPLMGLRSPVHTVARSINPFGAAYVMQGIFHPGYRPVHQEAAMLLGEANVAVIKGEGGEIERNPDSPCLVQRVREGVLEEEEWPAMFARRHTREDALDIGRLVRCWRGETEEEYGEAAVVGTAAIALHLMNRAPTPEAATALAREMWQARRRDRLPAAA</sequence>
<dbReference type="Gene3D" id="3.40.1030.10">
    <property type="entry name" value="Nucleoside phosphorylase/phosphoribosyltransferase catalytic domain"/>
    <property type="match status" value="1"/>
</dbReference>
<dbReference type="EMBL" id="CP007029">
    <property type="protein sequence ID" value="AHE98228.1"/>
    <property type="molecule type" value="Genomic_DNA"/>
</dbReference>
<dbReference type="InterPro" id="IPR035902">
    <property type="entry name" value="Nuc_phospho_transferase"/>
</dbReference>
<dbReference type="NCBIfam" id="NF006564">
    <property type="entry name" value="PRK09071.1"/>
    <property type="match status" value="1"/>
</dbReference>
<dbReference type="RefSeq" id="WP_006747638.1">
    <property type="nucleotide sequence ID" value="NZ_CP007029.1"/>
</dbReference>
<dbReference type="OrthoDB" id="9768896at2"/>
<keyword evidence="1" id="KW-0328">Glycosyltransferase</keyword>
<dbReference type="STRING" id="713585.THITH_08060"/>
<dbReference type="Proteomes" id="UP000005289">
    <property type="component" value="Chromosome"/>
</dbReference>
<dbReference type="Gene3D" id="1.20.970.10">
    <property type="entry name" value="Transferase, Pyrimidine Nucleoside Phosphorylase, Chain C"/>
    <property type="match status" value="1"/>
</dbReference>
<reference evidence="4 5" key="1">
    <citation type="submission" date="2013-12" db="EMBL/GenBank/DDBJ databases">
        <authorList>
            <consortium name="DOE Joint Genome Institute"/>
            <person name="Muyzer G."/>
            <person name="Huntemann M."/>
            <person name="Han J."/>
            <person name="Chen A."/>
            <person name="Kyrpides N."/>
            <person name="Mavromatis K."/>
            <person name="Markowitz V."/>
            <person name="Palaniappan K."/>
            <person name="Ivanova N."/>
            <person name="Schaumberg A."/>
            <person name="Pati A."/>
            <person name="Liolios K."/>
            <person name="Nordberg H.P."/>
            <person name="Cantor M.N."/>
            <person name="Hua S.X."/>
            <person name="Woyke T."/>
        </authorList>
    </citation>
    <scope>NUCLEOTIDE SEQUENCE [LARGE SCALE GENOMIC DNA]</scope>
    <source>
        <strain evidence="4 5">ARh 1</strain>
    </source>
</reference>
<dbReference type="HOGENOM" id="CLU_043389_0_0_6"/>
<dbReference type="KEGG" id="tti:THITH_08060"/>
<evidence type="ECO:0000259" key="3">
    <source>
        <dbReference type="Pfam" id="PF02885"/>
    </source>
</evidence>
<evidence type="ECO:0000256" key="2">
    <source>
        <dbReference type="ARBA" id="ARBA00022679"/>
    </source>
</evidence>
<gene>
    <name evidence="4" type="ORF">THITH_08060</name>
</gene>
<proteinExistence type="predicted"/>
<dbReference type="AlphaFoldDB" id="W0DMM1"/>
<keyword evidence="5" id="KW-1185">Reference proteome</keyword>
<dbReference type="SUPFAM" id="SSF47648">
    <property type="entry name" value="Nucleoside phosphorylase/phosphoribosyltransferase N-terminal domain"/>
    <property type="match status" value="1"/>
</dbReference>
<protein>
    <recommendedName>
        <fullName evidence="3">Glycosyl transferase family 3 N-terminal domain-containing protein</fullName>
    </recommendedName>
</protein>
<dbReference type="Pfam" id="PF02885">
    <property type="entry name" value="Glycos_trans_3N"/>
    <property type="match status" value="1"/>
</dbReference>
<evidence type="ECO:0000313" key="4">
    <source>
        <dbReference type="EMBL" id="AHE98228.1"/>
    </source>
</evidence>
<dbReference type="InterPro" id="IPR036320">
    <property type="entry name" value="Glycosyl_Trfase_fam3_N_dom_sf"/>
</dbReference>
<evidence type="ECO:0000256" key="1">
    <source>
        <dbReference type="ARBA" id="ARBA00022676"/>
    </source>
</evidence>
<dbReference type="PANTHER" id="PTHR43285:SF2">
    <property type="entry name" value="ANTHRANILATE PHOSPHORIBOSYLTRANSFERASE"/>
    <property type="match status" value="1"/>
</dbReference>
<keyword evidence="2" id="KW-0808">Transferase</keyword>
<dbReference type="InterPro" id="IPR005940">
    <property type="entry name" value="Anthranilate_Pribosyl_Tfrase"/>
</dbReference>
<dbReference type="GO" id="GO:0005829">
    <property type="term" value="C:cytosol"/>
    <property type="evidence" value="ECO:0007669"/>
    <property type="project" value="TreeGrafter"/>
</dbReference>
<dbReference type="GO" id="GO:0000162">
    <property type="term" value="P:L-tryptophan biosynthetic process"/>
    <property type="evidence" value="ECO:0007669"/>
    <property type="project" value="InterPro"/>
</dbReference>
<dbReference type="InterPro" id="IPR017459">
    <property type="entry name" value="Glycosyl_Trfase_fam3_N_dom"/>
</dbReference>
<organism evidence="4 5">
    <name type="scientific">Thioalkalivibrio paradoxus ARh 1</name>
    <dbReference type="NCBI Taxonomy" id="713585"/>
    <lineage>
        <taxon>Bacteria</taxon>
        <taxon>Pseudomonadati</taxon>
        <taxon>Pseudomonadota</taxon>
        <taxon>Gammaproteobacteria</taxon>
        <taxon>Chromatiales</taxon>
        <taxon>Ectothiorhodospiraceae</taxon>
        <taxon>Thioalkalivibrio</taxon>
    </lineage>
</organism>
<evidence type="ECO:0000313" key="5">
    <source>
        <dbReference type="Proteomes" id="UP000005289"/>
    </source>
</evidence>
<dbReference type="PANTHER" id="PTHR43285">
    <property type="entry name" value="ANTHRANILATE PHOSPHORIBOSYLTRANSFERASE"/>
    <property type="match status" value="1"/>
</dbReference>
<dbReference type="GO" id="GO:0004048">
    <property type="term" value="F:anthranilate phosphoribosyltransferase activity"/>
    <property type="evidence" value="ECO:0007669"/>
    <property type="project" value="InterPro"/>
</dbReference>
<accession>W0DMM1</accession>
<dbReference type="SUPFAM" id="SSF52418">
    <property type="entry name" value="Nucleoside phosphorylase/phosphoribosyltransferase catalytic domain"/>
    <property type="match status" value="1"/>
</dbReference>
<feature type="domain" description="Glycosyl transferase family 3 N-terminal" evidence="3">
    <location>
        <begin position="19"/>
        <end position="77"/>
    </location>
</feature>